<accession>A0A9X6VDS1</accession>
<dbReference type="EMBL" id="NTUS01000013">
    <property type="protein sequence ID" value="PFB08996.1"/>
    <property type="molecule type" value="Genomic_DNA"/>
</dbReference>
<dbReference type="AlphaFoldDB" id="A0A9X6VDS1"/>
<sequence>MMNVNTKIKELIVNTLKEEREICLDRAKGYSHSISSHVLRKIVAVNPCVLNGINYFINTHIHMN</sequence>
<evidence type="ECO:0000313" key="1">
    <source>
        <dbReference type="EMBL" id="PFB08996.1"/>
    </source>
</evidence>
<organism evidence="1 2">
    <name type="scientific">Bacillus thuringiensis</name>
    <dbReference type="NCBI Taxonomy" id="1428"/>
    <lineage>
        <taxon>Bacteria</taxon>
        <taxon>Bacillati</taxon>
        <taxon>Bacillota</taxon>
        <taxon>Bacilli</taxon>
        <taxon>Bacillales</taxon>
        <taxon>Bacillaceae</taxon>
        <taxon>Bacillus</taxon>
        <taxon>Bacillus cereus group</taxon>
    </lineage>
</organism>
<evidence type="ECO:0000313" key="2">
    <source>
        <dbReference type="Proteomes" id="UP000220397"/>
    </source>
</evidence>
<proteinExistence type="predicted"/>
<comment type="caution">
    <text evidence="1">The sequence shown here is derived from an EMBL/GenBank/DDBJ whole genome shotgun (WGS) entry which is preliminary data.</text>
</comment>
<dbReference type="Proteomes" id="UP000220397">
    <property type="component" value="Unassembled WGS sequence"/>
</dbReference>
<protein>
    <submittedName>
        <fullName evidence="1">Uncharacterized protein</fullName>
    </submittedName>
</protein>
<gene>
    <name evidence="1" type="ORF">CN398_04970</name>
</gene>
<reference evidence="1 2" key="1">
    <citation type="submission" date="2017-09" db="EMBL/GenBank/DDBJ databases">
        <title>Large-scale bioinformatics analysis of Bacillus genomes uncovers conserved roles of natural products in bacterial physiology.</title>
        <authorList>
            <consortium name="Agbiome Team Llc"/>
            <person name="Bleich R.M."/>
            <person name="Kirk G.J."/>
            <person name="Santa Maria K.C."/>
            <person name="Allen S.E."/>
            <person name="Farag S."/>
            <person name="Shank E.A."/>
            <person name="Bowers A."/>
        </authorList>
    </citation>
    <scope>NUCLEOTIDE SEQUENCE [LARGE SCALE GENOMIC DNA]</scope>
    <source>
        <strain evidence="1 2">AFS015413</strain>
    </source>
</reference>
<name>A0A9X6VDS1_BACTU</name>